<gene>
    <name evidence="2" type="ORF">DN752_17875</name>
</gene>
<evidence type="ECO:0000313" key="2">
    <source>
        <dbReference type="EMBL" id="AWW31849.1"/>
    </source>
</evidence>
<name>A0A2Z4IM91_9BACT</name>
<feature type="compositionally biased region" description="Low complexity" evidence="1">
    <location>
        <begin position="28"/>
        <end position="40"/>
    </location>
</feature>
<dbReference type="AlphaFoldDB" id="A0A2Z4IM91"/>
<reference evidence="2 3" key="1">
    <citation type="submission" date="2018-06" db="EMBL/GenBank/DDBJ databases">
        <title>Echinicola strongylocentroti sp. nov., isolated from a sea urchin Strongylocentrotus intermedius.</title>
        <authorList>
            <person name="Bae S.S."/>
        </authorList>
    </citation>
    <scope>NUCLEOTIDE SEQUENCE [LARGE SCALE GENOMIC DNA]</scope>
    <source>
        <strain evidence="2 3">MEBiC08714</strain>
    </source>
</reference>
<dbReference type="Gene3D" id="1.20.1170.10">
    <property type="match status" value="1"/>
</dbReference>
<dbReference type="RefSeq" id="WP_112785222.1">
    <property type="nucleotide sequence ID" value="NZ_CP030041.1"/>
</dbReference>
<sequence>MSDKKNTPTPEEQITALQDQLKAETAKAEALANENNSLKESLQKAQEDLKTPDPALADKDKEIERLKAELEDSSEIVADLKSQLKLAGKKGKGTIVEIGKKKYLVKGGFVNKEGRFTPEDIAADPKLAKSLVDRGSGLLKEIK</sequence>
<dbReference type="KEGG" id="est:DN752_17875"/>
<organism evidence="2 3">
    <name type="scientific">Echinicola strongylocentroti</name>
    <dbReference type="NCBI Taxonomy" id="1795355"/>
    <lineage>
        <taxon>Bacteria</taxon>
        <taxon>Pseudomonadati</taxon>
        <taxon>Bacteroidota</taxon>
        <taxon>Cytophagia</taxon>
        <taxon>Cytophagales</taxon>
        <taxon>Cyclobacteriaceae</taxon>
        <taxon>Echinicola</taxon>
    </lineage>
</organism>
<accession>A0A2Z4IM91</accession>
<dbReference type="EMBL" id="CP030041">
    <property type="protein sequence ID" value="AWW31849.1"/>
    <property type="molecule type" value="Genomic_DNA"/>
</dbReference>
<dbReference type="Proteomes" id="UP000248688">
    <property type="component" value="Chromosome"/>
</dbReference>
<evidence type="ECO:0000313" key="3">
    <source>
        <dbReference type="Proteomes" id="UP000248688"/>
    </source>
</evidence>
<evidence type="ECO:0000256" key="1">
    <source>
        <dbReference type="SAM" id="MobiDB-lite"/>
    </source>
</evidence>
<keyword evidence="3" id="KW-1185">Reference proteome</keyword>
<feature type="compositionally biased region" description="Basic and acidic residues" evidence="1">
    <location>
        <begin position="41"/>
        <end position="59"/>
    </location>
</feature>
<protein>
    <submittedName>
        <fullName evidence="2">Uncharacterized protein</fullName>
    </submittedName>
</protein>
<proteinExistence type="predicted"/>
<feature type="region of interest" description="Disordered" evidence="1">
    <location>
        <begin position="20"/>
        <end position="59"/>
    </location>
</feature>